<feature type="transmembrane region" description="Helical" evidence="1">
    <location>
        <begin position="25"/>
        <end position="50"/>
    </location>
</feature>
<protein>
    <submittedName>
        <fullName evidence="2">Uncharacterized protein</fullName>
    </submittedName>
</protein>
<evidence type="ECO:0000313" key="2">
    <source>
        <dbReference type="EMBL" id="QHI35052.1"/>
    </source>
</evidence>
<proteinExistence type="predicted"/>
<dbReference type="Proteomes" id="UP000464657">
    <property type="component" value="Chromosome"/>
</dbReference>
<accession>A0A7L4ZE55</accession>
<gene>
    <name evidence="2" type="ORF">IMCC3317_03980</name>
</gene>
<name>A0A7L4ZE55_9FLAO</name>
<keyword evidence="1" id="KW-1133">Transmembrane helix</keyword>
<feature type="transmembrane region" description="Helical" evidence="1">
    <location>
        <begin position="62"/>
        <end position="85"/>
    </location>
</feature>
<evidence type="ECO:0000256" key="1">
    <source>
        <dbReference type="SAM" id="Phobius"/>
    </source>
</evidence>
<reference evidence="2 3" key="1">
    <citation type="journal article" date="2013" name="Int. J. Syst. Evol. Microbiol.">
        <title>Kordia antarctica sp. nov., isolated from Antarctic seawater.</title>
        <authorList>
            <person name="Baek K."/>
            <person name="Choi A."/>
            <person name="Kang I."/>
            <person name="Lee K."/>
            <person name="Cho J.C."/>
        </authorList>
    </citation>
    <scope>NUCLEOTIDE SEQUENCE [LARGE SCALE GENOMIC DNA]</scope>
    <source>
        <strain evidence="2 3">IMCC3317</strain>
    </source>
</reference>
<keyword evidence="1" id="KW-0472">Membrane</keyword>
<keyword evidence="3" id="KW-1185">Reference proteome</keyword>
<dbReference type="OrthoDB" id="1442965at2"/>
<dbReference type="RefSeq" id="WP_160127828.1">
    <property type="nucleotide sequence ID" value="NZ_CP019288.1"/>
</dbReference>
<organism evidence="2 3">
    <name type="scientific">Kordia antarctica</name>
    <dbReference type="NCBI Taxonomy" id="1218801"/>
    <lineage>
        <taxon>Bacteria</taxon>
        <taxon>Pseudomonadati</taxon>
        <taxon>Bacteroidota</taxon>
        <taxon>Flavobacteriia</taxon>
        <taxon>Flavobacteriales</taxon>
        <taxon>Flavobacteriaceae</taxon>
        <taxon>Kordia</taxon>
    </lineage>
</organism>
<dbReference type="EMBL" id="CP019288">
    <property type="protein sequence ID" value="QHI35052.1"/>
    <property type="molecule type" value="Genomic_DNA"/>
</dbReference>
<feature type="transmembrane region" description="Helical" evidence="1">
    <location>
        <begin position="106"/>
        <end position="124"/>
    </location>
</feature>
<keyword evidence="1" id="KW-0812">Transmembrane</keyword>
<sequence length="128" mass="14825">MFEQLFYKAILSYKSQSKKRKHQKVISLATLYITAVHLSILFVLCIILVKATGSSFLRFYEIYTPIFYLALTGIVLYIFNALYYNGKRLLQIKNRAIQGKVEATEAWKLWIVPIVIFGLGLILLQTTR</sequence>
<evidence type="ECO:0000313" key="3">
    <source>
        <dbReference type="Proteomes" id="UP000464657"/>
    </source>
</evidence>
<dbReference type="KEGG" id="kan:IMCC3317_03980"/>
<dbReference type="AlphaFoldDB" id="A0A7L4ZE55"/>